<dbReference type="InterPro" id="IPR008928">
    <property type="entry name" value="6-hairpin_glycosidase_sf"/>
</dbReference>
<feature type="domain" description="Trehalase-like N-terminal" evidence="2">
    <location>
        <begin position="12"/>
        <end position="151"/>
    </location>
</feature>
<sequence>MSTASNSKINQEHGMIGNMRTAALVSNDGSIDFMCLPRFDSPSIFAKILDVDAGHFSIQPTTNDGINAKQQYLLATNILQTRFLFDEGVLQLTDFFHRNERQRVTKPLLPWLIRIVECVRGSVVVNVSCEPGFGYATEKHVAKVDGLDVKDETLTNSESHLKKSRVVFTSESGFEVDLRSVSDSENPVIPIQWKLIDGSRGPKAFADFKLEEGQSVAFVFRQTDTIAGNLDPLLTWSLLSALKAQTMEYWLEWIRKSNYKGRHRELVERSALVLKLLTYEPSGAIVASPTFGLPEEIGGVRNWDYRYVWIRDSAFCIYSFIRIGLTDEAEAYMRWIEARLKDAKADGSLSVMYTVDGGRVPEERILPHLEGNRGSKPVRVGNGARDHLQLDIYGALMDSVYLYNKYRAPIGYDTWVSVRKIVNYICDNFHRPDMSIWEIRSNPREFLFSKVMCWVGLDRGIRLLEKRSLPCVDRARWYAVRDQIYEEIMTKGWNPTLQTFTQSYEGRDEGTLDAGVLIMPMVFFCSPVDPRILSTIARIMKPPEKGGLTLNGLVYRYNHWSYHDGLTGSEGAFLMCTFWLVEALTRAGKHDPSLLQTALTLFEQTVSYGNSLNLFSEQVTKTGECLGNFPQAFTHLSLISAIFNLDRMLP</sequence>
<evidence type="ECO:0000313" key="3">
    <source>
        <dbReference type="EMBL" id="TPX37648.1"/>
    </source>
</evidence>
<dbReference type="Proteomes" id="UP000319731">
    <property type="component" value="Unassembled WGS sequence"/>
</dbReference>
<dbReference type="InterPro" id="IPR045582">
    <property type="entry name" value="Trehalase-like_N"/>
</dbReference>
<reference evidence="3 4" key="1">
    <citation type="journal article" date="2019" name="Sci. Rep.">
        <title>Comparative genomics of chytrid fungi reveal insights into the obligate biotrophic and pathogenic lifestyle of Synchytrium endobioticum.</title>
        <authorList>
            <person name="van de Vossenberg B.T.L.H."/>
            <person name="Warris S."/>
            <person name="Nguyen H.D.T."/>
            <person name="van Gent-Pelzer M.P.E."/>
            <person name="Joly D.L."/>
            <person name="van de Geest H.C."/>
            <person name="Bonants P.J.M."/>
            <person name="Smith D.S."/>
            <person name="Levesque C.A."/>
            <person name="van der Lee T.A.J."/>
        </authorList>
    </citation>
    <scope>NUCLEOTIDE SEQUENCE [LARGE SCALE GENOMIC DNA]</scope>
    <source>
        <strain evidence="3 4">JEL517</strain>
    </source>
</reference>
<comment type="caution">
    <text evidence="3">The sequence shown here is derived from an EMBL/GenBank/DDBJ whole genome shotgun (WGS) entry which is preliminary data.</text>
</comment>
<evidence type="ECO:0000259" key="1">
    <source>
        <dbReference type="Pfam" id="PF00723"/>
    </source>
</evidence>
<dbReference type="EMBL" id="QEAO01000002">
    <property type="protein sequence ID" value="TPX37648.1"/>
    <property type="molecule type" value="Genomic_DNA"/>
</dbReference>
<dbReference type="GO" id="GO:0005975">
    <property type="term" value="P:carbohydrate metabolic process"/>
    <property type="evidence" value="ECO:0007669"/>
    <property type="project" value="InterPro"/>
</dbReference>
<proteinExistence type="predicted"/>
<evidence type="ECO:0000259" key="2">
    <source>
        <dbReference type="Pfam" id="PF19291"/>
    </source>
</evidence>
<dbReference type="InterPro" id="IPR011613">
    <property type="entry name" value="GH15-like"/>
</dbReference>
<dbReference type="GO" id="GO:0004553">
    <property type="term" value="F:hydrolase activity, hydrolyzing O-glycosyl compounds"/>
    <property type="evidence" value="ECO:0007669"/>
    <property type="project" value="TreeGrafter"/>
</dbReference>
<dbReference type="PANTHER" id="PTHR31616:SF0">
    <property type="entry name" value="GLUCAN 1,4-ALPHA-GLUCOSIDASE"/>
    <property type="match status" value="1"/>
</dbReference>
<protein>
    <submittedName>
        <fullName evidence="3">Uncharacterized protein</fullName>
    </submittedName>
</protein>
<keyword evidence="4" id="KW-1185">Reference proteome</keyword>
<dbReference type="Gene3D" id="1.50.10.10">
    <property type="match status" value="1"/>
</dbReference>
<feature type="domain" description="GH15-like" evidence="1">
    <location>
        <begin position="261"/>
        <end position="642"/>
    </location>
</feature>
<dbReference type="Pfam" id="PF00723">
    <property type="entry name" value="Glyco_hydro_15"/>
    <property type="match status" value="1"/>
</dbReference>
<dbReference type="GeneID" id="42001997"/>
<name>A0A507CE68_9FUNG</name>
<dbReference type="PANTHER" id="PTHR31616">
    <property type="entry name" value="TREHALASE"/>
    <property type="match status" value="1"/>
</dbReference>
<dbReference type="OrthoDB" id="406733at2759"/>
<gene>
    <name evidence="3" type="ORF">SmJEL517_g00771</name>
</gene>
<dbReference type="AlphaFoldDB" id="A0A507CE68"/>
<dbReference type="SUPFAM" id="SSF48208">
    <property type="entry name" value="Six-hairpin glycosidases"/>
    <property type="match status" value="1"/>
</dbReference>
<dbReference type="RefSeq" id="XP_031027559.1">
    <property type="nucleotide sequence ID" value="XM_031166700.1"/>
</dbReference>
<dbReference type="InterPro" id="IPR012341">
    <property type="entry name" value="6hp_glycosidase-like_sf"/>
</dbReference>
<dbReference type="Pfam" id="PF19291">
    <property type="entry name" value="TREH_N"/>
    <property type="match status" value="1"/>
</dbReference>
<accession>A0A507CE68</accession>
<organism evidence="3 4">
    <name type="scientific">Synchytrium microbalum</name>
    <dbReference type="NCBI Taxonomy" id="1806994"/>
    <lineage>
        <taxon>Eukaryota</taxon>
        <taxon>Fungi</taxon>
        <taxon>Fungi incertae sedis</taxon>
        <taxon>Chytridiomycota</taxon>
        <taxon>Chytridiomycota incertae sedis</taxon>
        <taxon>Chytridiomycetes</taxon>
        <taxon>Synchytriales</taxon>
        <taxon>Synchytriaceae</taxon>
        <taxon>Synchytrium</taxon>
    </lineage>
</organism>
<evidence type="ECO:0000313" key="4">
    <source>
        <dbReference type="Proteomes" id="UP000319731"/>
    </source>
</evidence>